<accession>A0AAN9VEU4</accession>
<dbReference type="EMBL" id="JAZDUA010000832">
    <property type="protein sequence ID" value="KAK7789130.1"/>
    <property type="molecule type" value="Genomic_DNA"/>
</dbReference>
<protein>
    <submittedName>
        <fullName evidence="2">Uncharacterized protein</fullName>
    </submittedName>
</protein>
<keyword evidence="3" id="KW-1185">Reference proteome</keyword>
<dbReference type="Proteomes" id="UP001378592">
    <property type="component" value="Unassembled WGS sequence"/>
</dbReference>
<feature type="region of interest" description="Disordered" evidence="1">
    <location>
        <begin position="1"/>
        <end position="24"/>
    </location>
</feature>
<comment type="caution">
    <text evidence="2">The sequence shown here is derived from an EMBL/GenBank/DDBJ whole genome shotgun (WGS) entry which is preliminary data.</text>
</comment>
<evidence type="ECO:0000256" key="1">
    <source>
        <dbReference type="SAM" id="MobiDB-lite"/>
    </source>
</evidence>
<reference evidence="2 3" key="1">
    <citation type="submission" date="2024-03" db="EMBL/GenBank/DDBJ databases">
        <title>The genome assembly and annotation of the cricket Gryllus longicercus Weissman &amp; Gray.</title>
        <authorList>
            <person name="Szrajer S."/>
            <person name="Gray D."/>
            <person name="Ylla G."/>
        </authorList>
    </citation>
    <scope>NUCLEOTIDE SEQUENCE [LARGE SCALE GENOMIC DNA]</scope>
    <source>
        <strain evidence="2">DAG 2021-001</strain>
        <tissue evidence="2">Whole body minus gut</tissue>
    </source>
</reference>
<dbReference type="AlphaFoldDB" id="A0AAN9VEU4"/>
<evidence type="ECO:0000313" key="3">
    <source>
        <dbReference type="Proteomes" id="UP001378592"/>
    </source>
</evidence>
<evidence type="ECO:0000313" key="2">
    <source>
        <dbReference type="EMBL" id="KAK7789130.1"/>
    </source>
</evidence>
<sequence>MPTRPAPLRSSLPRSALPSAAAPRRSVRSFSIIPASEPRTPQLDLGSFRIICFKKRARGAGTVGRQGRRREREVPPPTFFFVLTLPPPSLRILRSYRTEEAGVLLGADFVRTPPPPPPTHPPPAC</sequence>
<proteinExistence type="predicted"/>
<name>A0AAN9VEU4_9ORTH</name>
<gene>
    <name evidence="2" type="ORF">R5R35_010866</name>
</gene>
<organism evidence="2 3">
    <name type="scientific">Gryllus longicercus</name>
    <dbReference type="NCBI Taxonomy" id="2509291"/>
    <lineage>
        <taxon>Eukaryota</taxon>
        <taxon>Metazoa</taxon>
        <taxon>Ecdysozoa</taxon>
        <taxon>Arthropoda</taxon>
        <taxon>Hexapoda</taxon>
        <taxon>Insecta</taxon>
        <taxon>Pterygota</taxon>
        <taxon>Neoptera</taxon>
        <taxon>Polyneoptera</taxon>
        <taxon>Orthoptera</taxon>
        <taxon>Ensifera</taxon>
        <taxon>Gryllidea</taxon>
        <taxon>Grylloidea</taxon>
        <taxon>Gryllidae</taxon>
        <taxon>Gryllinae</taxon>
        <taxon>Gryllus</taxon>
    </lineage>
</organism>